<dbReference type="SUPFAM" id="SSF56784">
    <property type="entry name" value="HAD-like"/>
    <property type="match status" value="1"/>
</dbReference>
<organism evidence="2">
    <name type="scientific">Pithovirus LCPAC404</name>
    <dbReference type="NCBI Taxonomy" id="2506597"/>
    <lineage>
        <taxon>Viruses</taxon>
        <taxon>Pithoviruses</taxon>
    </lineage>
</organism>
<accession>A0A481ZDP0</accession>
<dbReference type="EMBL" id="MK500595">
    <property type="protein sequence ID" value="QBK93422.1"/>
    <property type="molecule type" value="Genomic_DNA"/>
</dbReference>
<feature type="domain" description="FCP1 homology" evidence="1">
    <location>
        <begin position="8"/>
        <end position="195"/>
    </location>
</feature>
<evidence type="ECO:0000313" key="2">
    <source>
        <dbReference type="EMBL" id="QBK93422.1"/>
    </source>
</evidence>
<protein>
    <submittedName>
        <fullName evidence="2">Ctd-like (NLI interacting factor-like) phosphatase</fullName>
    </submittedName>
</protein>
<dbReference type="InterPro" id="IPR036412">
    <property type="entry name" value="HAD-like_sf"/>
</dbReference>
<dbReference type="Pfam" id="PF03031">
    <property type="entry name" value="NIF"/>
    <property type="match status" value="1"/>
</dbReference>
<proteinExistence type="predicted"/>
<dbReference type="InterPro" id="IPR023214">
    <property type="entry name" value="HAD_sf"/>
</dbReference>
<dbReference type="PROSITE" id="PS50969">
    <property type="entry name" value="FCP1"/>
    <property type="match status" value="1"/>
</dbReference>
<dbReference type="Gene3D" id="3.40.50.1000">
    <property type="entry name" value="HAD superfamily/HAD-like"/>
    <property type="match status" value="1"/>
</dbReference>
<dbReference type="InterPro" id="IPR004274">
    <property type="entry name" value="FCP1_dom"/>
</dbReference>
<gene>
    <name evidence="2" type="ORF">LCPAC404_01260</name>
</gene>
<sequence>MELFNHQKSLTSQVIVLDVDETLVHTMESMNKYSDMKIFTDRKSLPYRGRIYKFQLEDFIDVGSGKRDSYWGITRPHLKDFLIFCFNHFKFVIIWSAGKRTYVENIVDFMFNGLQRPHLIFAYENCTIVDGERTKPLSELTKIFGNELNLSNTWILDDKIENFIANRKNGILIPEYIPKETHSDLVRDDQTFAILMKWFRKKEVAECTDIRDLDTSKIFRIS</sequence>
<reference evidence="2" key="1">
    <citation type="journal article" date="2019" name="MBio">
        <title>Virus Genomes from Deep Sea Sediments Expand the Ocean Megavirome and Support Independent Origins of Viral Gigantism.</title>
        <authorList>
            <person name="Backstrom D."/>
            <person name="Yutin N."/>
            <person name="Jorgensen S.L."/>
            <person name="Dharamshi J."/>
            <person name="Homa F."/>
            <person name="Zaremba-Niedwiedzka K."/>
            <person name="Spang A."/>
            <person name="Wolf Y.I."/>
            <person name="Koonin E.V."/>
            <person name="Ettema T.J."/>
        </authorList>
    </citation>
    <scope>NUCLEOTIDE SEQUENCE</scope>
</reference>
<name>A0A481ZDP0_9VIRU</name>
<dbReference type="SMART" id="SM00577">
    <property type="entry name" value="CPDc"/>
    <property type="match status" value="1"/>
</dbReference>
<evidence type="ECO:0000259" key="1">
    <source>
        <dbReference type="PROSITE" id="PS50969"/>
    </source>
</evidence>
<dbReference type="PANTHER" id="PTHR12210">
    <property type="entry name" value="DULLARD PROTEIN PHOSPHATASE"/>
    <property type="match status" value="1"/>
</dbReference>
<dbReference type="InterPro" id="IPR050365">
    <property type="entry name" value="TIM50"/>
</dbReference>